<reference evidence="1 2" key="1">
    <citation type="submission" date="2020-09" db="EMBL/GenBank/DDBJ databases">
        <title>TT11 complete genome.</title>
        <authorList>
            <person name="Wu Z."/>
        </authorList>
    </citation>
    <scope>NUCLEOTIDE SEQUENCE [LARGE SCALE GENOMIC DNA]</scope>
    <source>
        <strain evidence="1 2">TT11</strain>
    </source>
</reference>
<comment type="caution">
    <text evidence="1">The sequence shown here is derived from an EMBL/GenBank/DDBJ whole genome shotgun (WGS) entry which is preliminary data.</text>
</comment>
<gene>
    <name evidence="1" type="ORF">ICJ83_10565</name>
</gene>
<keyword evidence="2" id="KW-1185">Reference proteome</keyword>
<name>A0A8J6U7X3_9FLAO</name>
<evidence type="ECO:0000313" key="1">
    <source>
        <dbReference type="EMBL" id="MBD0832573.1"/>
    </source>
</evidence>
<dbReference type="AlphaFoldDB" id="A0A8J6U7X3"/>
<dbReference type="Proteomes" id="UP000600588">
    <property type="component" value="Unassembled WGS sequence"/>
</dbReference>
<proteinExistence type="predicted"/>
<dbReference type="RefSeq" id="WP_188230364.1">
    <property type="nucleotide sequence ID" value="NZ_JACVXB010000004.1"/>
</dbReference>
<dbReference type="EMBL" id="JACVXB010000004">
    <property type="protein sequence ID" value="MBD0832573.1"/>
    <property type="molecule type" value="Genomic_DNA"/>
</dbReference>
<organism evidence="1 2">
    <name type="scientific">Aestuariibaculum sediminum</name>
    <dbReference type="NCBI Taxonomy" id="2770637"/>
    <lineage>
        <taxon>Bacteria</taxon>
        <taxon>Pseudomonadati</taxon>
        <taxon>Bacteroidota</taxon>
        <taxon>Flavobacteriia</taxon>
        <taxon>Flavobacteriales</taxon>
        <taxon>Flavobacteriaceae</taxon>
    </lineage>
</organism>
<protein>
    <submittedName>
        <fullName evidence="1">Uncharacterized protein</fullName>
    </submittedName>
</protein>
<accession>A0A8J6U7X3</accession>
<sequence>MKKIYLILFGILSVLTSCEKEEDIVMPPAYQVNWFDDTNLVFSPIGDPGFTYNINSNSGQSFWGDTEAEYDVKMNFSADIEISKIEFYAFVEENNGETFSYKGGEIGKLLETITNPENNFTLTVSSDKVYQLYSGELSAEHSGELLPEDLVELKWVITAEDGSVLDTRVDCNGFNCTYGIKTSIKYVDTWLGEFEATWTEVGPGTVTYSYSDVVVGAKRTVTFTPGDEEGQYAVDDMAFGGAYGGPKPGYITFDNTTNTLYVYDFTNYKNKWILVSVTPEVLTVRWDNYYNQWYNENGVIELRRSDGLTWPDITEIINNN</sequence>
<dbReference type="PROSITE" id="PS51257">
    <property type="entry name" value="PROKAR_LIPOPROTEIN"/>
    <property type="match status" value="1"/>
</dbReference>
<evidence type="ECO:0000313" key="2">
    <source>
        <dbReference type="Proteomes" id="UP000600588"/>
    </source>
</evidence>